<dbReference type="SMART" id="SM01260">
    <property type="entry name" value="LANC_like"/>
    <property type="match status" value="1"/>
</dbReference>
<protein>
    <recommendedName>
        <fullName evidence="4">Lanthionine synthetase</fullName>
    </recommendedName>
</protein>
<keyword evidence="1" id="KW-0862">Zinc</keyword>
<organism evidence="2 3">
    <name type="scientific">Mesoterricola sediminis</name>
    <dbReference type="NCBI Taxonomy" id="2927980"/>
    <lineage>
        <taxon>Bacteria</taxon>
        <taxon>Pseudomonadati</taxon>
        <taxon>Acidobacteriota</taxon>
        <taxon>Holophagae</taxon>
        <taxon>Holophagales</taxon>
        <taxon>Holophagaceae</taxon>
        <taxon>Mesoterricola</taxon>
    </lineage>
</organism>
<dbReference type="KEGG" id="msea:METESE_23980"/>
<dbReference type="Pfam" id="PF05147">
    <property type="entry name" value="LANC_like"/>
    <property type="match status" value="1"/>
</dbReference>
<keyword evidence="1" id="KW-0479">Metal-binding</keyword>
<feature type="binding site" evidence="1">
    <location>
        <position position="322"/>
    </location>
    <ligand>
        <name>Zn(2+)</name>
        <dbReference type="ChEBI" id="CHEBI:29105"/>
    </ligand>
</feature>
<dbReference type="GO" id="GO:0005886">
    <property type="term" value="C:plasma membrane"/>
    <property type="evidence" value="ECO:0007669"/>
    <property type="project" value="TreeGrafter"/>
</dbReference>
<reference evidence="2" key="1">
    <citation type="journal article" date="2023" name="Int. J. Syst. Evol. Microbiol.">
        <title>Mesoterricola silvestris gen. nov., sp. nov., Mesoterricola sediminis sp. nov., Geothrix oryzae sp. nov., Geothrix edaphica sp. nov., Geothrix rubra sp. nov., and Geothrix limicola sp. nov., six novel members of Acidobacteriota isolated from soils.</title>
        <authorList>
            <person name="Itoh H."/>
            <person name="Sugisawa Y."/>
            <person name="Mise K."/>
            <person name="Xu Z."/>
            <person name="Kuniyasu M."/>
            <person name="Ushijima N."/>
            <person name="Kawano K."/>
            <person name="Kobayashi E."/>
            <person name="Shiratori Y."/>
            <person name="Masuda Y."/>
            <person name="Senoo K."/>
        </authorList>
    </citation>
    <scope>NUCLEOTIDE SEQUENCE</scope>
    <source>
        <strain evidence="2">W786</strain>
    </source>
</reference>
<dbReference type="InterPro" id="IPR033889">
    <property type="entry name" value="LanC"/>
</dbReference>
<keyword evidence="3" id="KW-1185">Reference proteome</keyword>
<dbReference type="SUPFAM" id="SSF158745">
    <property type="entry name" value="LanC-like"/>
    <property type="match status" value="1"/>
</dbReference>
<dbReference type="AlphaFoldDB" id="A0AA48GXH3"/>
<dbReference type="PANTHER" id="PTHR12736">
    <property type="entry name" value="LANC-LIKE PROTEIN"/>
    <property type="match status" value="1"/>
</dbReference>
<dbReference type="Proteomes" id="UP001228113">
    <property type="component" value="Chromosome"/>
</dbReference>
<dbReference type="InterPro" id="IPR007822">
    <property type="entry name" value="LANC-like"/>
</dbReference>
<dbReference type="CDD" id="cd04793">
    <property type="entry name" value="LanC"/>
    <property type="match status" value="1"/>
</dbReference>
<dbReference type="PRINTS" id="PR01950">
    <property type="entry name" value="LANCSUPER"/>
</dbReference>
<dbReference type="EMBL" id="AP027081">
    <property type="protein sequence ID" value="BDU77440.1"/>
    <property type="molecule type" value="Genomic_DNA"/>
</dbReference>
<evidence type="ECO:0000313" key="3">
    <source>
        <dbReference type="Proteomes" id="UP001228113"/>
    </source>
</evidence>
<evidence type="ECO:0008006" key="4">
    <source>
        <dbReference type="Google" id="ProtNLM"/>
    </source>
</evidence>
<dbReference type="PANTHER" id="PTHR12736:SF7">
    <property type="entry name" value="LANC-LIKE PROTEIN 3"/>
    <property type="match status" value="1"/>
</dbReference>
<accession>A0AA48GXH3</accession>
<proteinExistence type="predicted"/>
<sequence length="425" mass="45321">MDGSWRPLLAGPRLKQARAAVDEILDSLPAPQESGWGATLAGGHAGFALAFAYAARGNHGKQGPAWKSRALAHLETSVALLPELRERPGLYAGYSGVAWTVDHLQKMGILDEPEDLNEAVDSALVQLLEKNAWRVPCELIDGLAGIGLYALDRPGGAGSQKVVRLVLERLLASEHRVLHGGAGHEAPIDGWTGSRPQEPDGRIDLGVAHGIPGILGFLASAYGQGHAPALPLLERTLTWLLSCRMSHPDGFVFGRWVNPGNSLAMDGCRLSWCYGDLGIAAVMLGVAKSSGKERWRQVAIHLGSACAERREPWAGIHDAALCHGAAGDAHLFSRLYQETGMARFRDRALEGYDMALGMRRAGTEAGGFLAYIPATEGSEVEWNPDPGWLNGSAGIALSFLAGMDAGDPGWDRPMLVTGGDVMRQK</sequence>
<feature type="binding site" evidence="1">
    <location>
        <position position="273"/>
    </location>
    <ligand>
        <name>Zn(2+)</name>
        <dbReference type="ChEBI" id="CHEBI:29105"/>
    </ligand>
</feature>
<name>A0AA48GXH3_9BACT</name>
<evidence type="ECO:0000256" key="1">
    <source>
        <dbReference type="PIRSR" id="PIRSR607822-1"/>
    </source>
</evidence>
<dbReference type="GO" id="GO:0046872">
    <property type="term" value="F:metal ion binding"/>
    <property type="evidence" value="ECO:0007669"/>
    <property type="project" value="UniProtKB-KW"/>
</dbReference>
<feature type="binding site" evidence="1">
    <location>
        <position position="323"/>
    </location>
    <ligand>
        <name>Zn(2+)</name>
        <dbReference type="ChEBI" id="CHEBI:29105"/>
    </ligand>
</feature>
<gene>
    <name evidence="2" type="ORF">METESE_23980</name>
</gene>
<evidence type="ECO:0000313" key="2">
    <source>
        <dbReference type="EMBL" id="BDU77440.1"/>
    </source>
</evidence>
<dbReference type="Gene3D" id="1.50.10.20">
    <property type="match status" value="1"/>
</dbReference>
<dbReference type="GO" id="GO:0031179">
    <property type="term" value="P:peptide modification"/>
    <property type="evidence" value="ECO:0007669"/>
    <property type="project" value="InterPro"/>
</dbReference>
<dbReference type="PRINTS" id="PR01955">
    <property type="entry name" value="LANCFRANKIA"/>
</dbReference>